<proteinExistence type="predicted"/>
<evidence type="ECO:0000313" key="1">
    <source>
        <dbReference type="EMBL" id="GBM17907.1"/>
    </source>
</evidence>
<accession>A0A4Y2DNY3</accession>
<comment type="caution">
    <text evidence="1">The sequence shown here is derived from an EMBL/GenBank/DDBJ whole genome shotgun (WGS) entry which is preliminary data.</text>
</comment>
<dbReference type="OrthoDB" id="7490216at2759"/>
<name>A0A4Y2DNY3_ARAVE</name>
<dbReference type="AlphaFoldDB" id="A0A4Y2DNY3"/>
<gene>
    <name evidence="1" type="ORF">AVEN_111063_1</name>
</gene>
<evidence type="ECO:0000313" key="2">
    <source>
        <dbReference type="Proteomes" id="UP000499080"/>
    </source>
</evidence>
<organism evidence="1 2">
    <name type="scientific">Araneus ventricosus</name>
    <name type="common">Orbweaver spider</name>
    <name type="synonym">Epeira ventricosa</name>
    <dbReference type="NCBI Taxonomy" id="182803"/>
    <lineage>
        <taxon>Eukaryota</taxon>
        <taxon>Metazoa</taxon>
        <taxon>Ecdysozoa</taxon>
        <taxon>Arthropoda</taxon>
        <taxon>Chelicerata</taxon>
        <taxon>Arachnida</taxon>
        <taxon>Araneae</taxon>
        <taxon>Araneomorphae</taxon>
        <taxon>Entelegynae</taxon>
        <taxon>Araneoidea</taxon>
        <taxon>Araneidae</taxon>
        <taxon>Araneus</taxon>
    </lineage>
</organism>
<dbReference type="Proteomes" id="UP000499080">
    <property type="component" value="Unassembled WGS sequence"/>
</dbReference>
<reference evidence="1 2" key="1">
    <citation type="journal article" date="2019" name="Sci. Rep.">
        <title>Orb-weaving spider Araneus ventricosus genome elucidates the spidroin gene catalogue.</title>
        <authorList>
            <person name="Kono N."/>
            <person name="Nakamura H."/>
            <person name="Ohtoshi R."/>
            <person name="Moran D.A.P."/>
            <person name="Shinohara A."/>
            <person name="Yoshida Y."/>
            <person name="Fujiwara M."/>
            <person name="Mori M."/>
            <person name="Tomita M."/>
            <person name="Arakawa K."/>
        </authorList>
    </citation>
    <scope>NUCLEOTIDE SEQUENCE [LARGE SCALE GENOMIC DNA]</scope>
</reference>
<sequence length="133" mass="14729">MSLQCKSALAASSSHGDFEVLCQLAASCFTLSHLSLNLQKACRLAVQVCCKLKLLSGYRATLKNGFTLSESASWVENQLILPVAKAQLTAILVNKKVLEAKEERRIESQKTNLDKTSRVRNFNELDPGRIVDY</sequence>
<protein>
    <submittedName>
        <fullName evidence="1">Uncharacterized protein</fullName>
    </submittedName>
</protein>
<keyword evidence="2" id="KW-1185">Reference proteome</keyword>
<dbReference type="EMBL" id="BGPR01000396">
    <property type="protein sequence ID" value="GBM17907.1"/>
    <property type="molecule type" value="Genomic_DNA"/>
</dbReference>